<proteinExistence type="predicted"/>
<gene>
    <name evidence="1" type="ORF">RPERSI_LOCUS23347</name>
</gene>
<accession>A0ACA9RWS8</accession>
<name>A0ACA9RWS8_9GLOM</name>
<keyword evidence="2" id="KW-1185">Reference proteome</keyword>
<organism evidence="1 2">
    <name type="scientific">Racocetra persica</name>
    <dbReference type="NCBI Taxonomy" id="160502"/>
    <lineage>
        <taxon>Eukaryota</taxon>
        <taxon>Fungi</taxon>
        <taxon>Fungi incertae sedis</taxon>
        <taxon>Mucoromycota</taxon>
        <taxon>Glomeromycotina</taxon>
        <taxon>Glomeromycetes</taxon>
        <taxon>Diversisporales</taxon>
        <taxon>Gigasporaceae</taxon>
        <taxon>Racocetra</taxon>
    </lineage>
</organism>
<reference evidence="1" key="1">
    <citation type="submission" date="2021-06" db="EMBL/GenBank/DDBJ databases">
        <authorList>
            <person name="Kallberg Y."/>
            <person name="Tangrot J."/>
            <person name="Rosling A."/>
        </authorList>
    </citation>
    <scope>NUCLEOTIDE SEQUENCE</scope>
    <source>
        <strain evidence="1">MA461A</strain>
    </source>
</reference>
<sequence length="48" mass="5534">MSNEDSKYFFMNTYSYDSPNINPQATLEEIMKNPPLKLSLPLEKLLAP</sequence>
<dbReference type="EMBL" id="CAJVQC010072576">
    <property type="protein sequence ID" value="CAG8811592.1"/>
    <property type="molecule type" value="Genomic_DNA"/>
</dbReference>
<evidence type="ECO:0000313" key="2">
    <source>
        <dbReference type="Proteomes" id="UP000789920"/>
    </source>
</evidence>
<evidence type="ECO:0000313" key="1">
    <source>
        <dbReference type="EMBL" id="CAG8811592.1"/>
    </source>
</evidence>
<dbReference type="Proteomes" id="UP000789920">
    <property type="component" value="Unassembled WGS sequence"/>
</dbReference>
<protein>
    <submittedName>
        <fullName evidence="1">34199_t:CDS:1</fullName>
    </submittedName>
</protein>
<feature type="non-terminal residue" evidence="1">
    <location>
        <position position="48"/>
    </location>
</feature>
<comment type="caution">
    <text evidence="1">The sequence shown here is derived from an EMBL/GenBank/DDBJ whole genome shotgun (WGS) entry which is preliminary data.</text>
</comment>